<evidence type="ECO:0008006" key="3">
    <source>
        <dbReference type="Google" id="ProtNLM"/>
    </source>
</evidence>
<protein>
    <recommendedName>
        <fullName evidence="3">Protein kinase domain-containing protein</fullName>
    </recommendedName>
</protein>
<dbReference type="Gene3D" id="3.30.200.20">
    <property type="entry name" value="Phosphorylase Kinase, domain 1"/>
    <property type="match status" value="1"/>
</dbReference>
<name>A0AAD8SRU1_LOLMU</name>
<proteinExistence type="predicted"/>
<dbReference type="Proteomes" id="UP001231189">
    <property type="component" value="Unassembled WGS sequence"/>
</dbReference>
<organism evidence="1 2">
    <name type="scientific">Lolium multiflorum</name>
    <name type="common">Italian ryegrass</name>
    <name type="synonym">Lolium perenne subsp. multiflorum</name>
    <dbReference type="NCBI Taxonomy" id="4521"/>
    <lineage>
        <taxon>Eukaryota</taxon>
        <taxon>Viridiplantae</taxon>
        <taxon>Streptophyta</taxon>
        <taxon>Embryophyta</taxon>
        <taxon>Tracheophyta</taxon>
        <taxon>Spermatophyta</taxon>
        <taxon>Magnoliopsida</taxon>
        <taxon>Liliopsida</taxon>
        <taxon>Poales</taxon>
        <taxon>Poaceae</taxon>
        <taxon>BOP clade</taxon>
        <taxon>Pooideae</taxon>
        <taxon>Poodae</taxon>
        <taxon>Poeae</taxon>
        <taxon>Poeae Chloroplast Group 2 (Poeae type)</taxon>
        <taxon>Loliodinae</taxon>
        <taxon>Loliinae</taxon>
        <taxon>Lolium</taxon>
    </lineage>
</organism>
<dbReference type="InterPro" id="IPR011009">
    <property type="entry name" value="Kinase-like_dom_sf"/>
</dbReference>
<comment type="caution">
    <text evidence="1">The sequence shown here is derived from an EMBL/GenBank/DDBJ whole genome shotgun (WGS) entry which is preliminary data.</text>
</comment>
<dbReference type="EMBL" id="JAUUTY010000003">
    <property type="protein sequence ID" value="KAK1662535.1"/>
    <property type="molecule type" value="Genomic_DNA"/>
</dbReference>
<evidence type="ECO:0000313" key="2">
    <source>
        <dbReference type="Proteomes" id="UP001231189"/>
    </source>
</evidence>
<accession>A0AAD8SRU1</accession>
<reference evidence="1" key="1">
    <citation type="submission" date="2023-07" db="EMBL/GenBank/DDBJ databases">
        <title>A chromosome-level genome assembly of Lolium multiflorum.</title>
        <authorList>
            <person name="Chen Y."/>
            <person name="Copetti D."/>
            <person name="Kolliker R."/>
            <person name="Studer B."/>
        </authorList>
    </citation>
    <scope>NUCLEOTIDE SEQUENCE</scope>
    <source>
        <strain evidence="1">02402/16</strain>
        <tissue evidence="1">Leaf</tissue>
    </source>
</reference>
<gene>
    <name evidence="1" type="ORF">QYE76_050694</name>
</gene>
<dbReference type="AlphaFoldDB" id="A0AAD8SRU1"/>
<sequence length="99" mass="11130">MENYERLEKLGEGAAGVVYKARDRRTGAIVAMKRLRPAGRDYGQLSEDLGRCRSACINPREYVVIRPWFHVGAGISGVAPHYIPPPSTFNVLLDSHWFD</sequence>
<keyword evidence="2" id="KW-1185">Reference proteome</keyword>
<evidence type="ECO:0000313" key="1">
    <source>
        <dbReference type="EMBL" id="KAK1662535.1"/>
    </source>
</evidence>
<dbReference type="SUPFAM" id="SSF56112">
    <property type="entry name" value="Protein kinase-like (PK-like)"/>
    <property type="match status" value="1"/>
</dbReference>